<dbReference type="EMBL" id="PPEL01000085">
    <property type="protein sequence ID" value="PNV64567.1"/>
    <property type="molecule type" value="Genomic_DNA"/>
</dbReference>
<dbReference type="InterPro" id="IPR029058">
    <property type="entry name" value="AB_hydrolase_fold"/>
</dbReference>
<proteinExistence type="predicted"/>
<dbReference type="SUPFAM" id="SSF53474">
    <property type="entry name" value="alpha/beta-Hydrolases"/>
    <property type="match status" value="1"/>
</dbReference>
<name>A0A2K2U2L3_9ACTN</name>
<keyword evidence="2" id="KW-1185">Reference proteome</keyword>
<protein>
    <submittedName>
        <fullName evidence="1">DUF2974 domain-containing protein</fullName>
    </submittedName>
</protein>
<dbReference type="Proteomes" id="UP000236488">
    <property type="component" value="Unassembled WGS sequence"/>
</dbReference>
<dbReference type="RefSeq" id="WP_087197118.1">
    <property type="nucleotide sequence ID" value="NZ_PPEL01000085.1"/>
</dbReference>
<accession>A0A2K2U2L3</accession>
<sequence>MNILDYLATEFATFEEKPFNPVDSAVLSQFCMVRVEGIAPPLRERASFKRLGTVVDNLLSSVKRPVRFIDLLRAERYADMFTGLAPSLVKENLLALAASPRFRDVTVKDCLSLFDADRQTQFAAMAFVHKKEFAYVGFRGTDASLTGWREDFNMAYDAPVPAQEHAVRYLEAVAPRLPKRLVVGGHSKGGNLALYASLRAAPSVQDRIERVYTHDGPGFKAGMFSPEDWHRLEGRIHRTVPHDSIVGMLMESHTPPLVVCSTERGINEHSPFTWEVAGDDFQYLDDLSDNAKFTDALVSEWLARYSDEEAAAIVDALFKAVEASGAQNATEVFFGGAKTATMLAEAAKNIDAASRDTLLAALGSLAEIAARLMAQGLAGKLAPKPKQRPSQHPRPRP</sequence>
<evidence type="ECO:0000313" key="2">
    <source>
        <dbReference type="Proteomes" id="UP000236488"/>
    </source>
</evidence>
<dbReference type="AlphaFoldDB" id="A0A2K2U2L3"/>
<gene>
    <name evidence="1" type="ORF">C2L80_11255</name>
</gene>
<dbReference type="Pfam" id="PF11187">
    <property type="entry name" value="Mbeg1-like"/>
    <property type="match status" value="1"/>
</dbReference>
<organism evidence="1 2">
    <name type="scientific">Rubneribacter badeniensis</name>
    <dbReference type="NCBI Taxonomy" id="2070688"/>
    <lineage>
        <taxon>Bacteria</taxon>
        <taxon>Bacillati</taxon>
        <taxon>Actinomycetota</taxon>
        <taxon>Coriobacteriia</taxon>
        <taxon>Eggerthellales</taxon>
        <taxon>Eggerthellaceae</taxon>
        <taxon>Rubneribacter</taxon>
    </lineage>
</organism>
<evidence type="ECO:0000313" key="1">
    <source>
        <dbReference type="EMBL" id="PNV64567.1"/>
    </source>
</evidence>
<reference evidence="1 2" key="1">
    <citation type="journal article" date="2018" name="Int. J. Syst. Evol. Microbiol.">
        <title>Rubneribacter badeniensis gen. nov., sp. nov. and Enteroscipio rubneri gen. nov., sp. nov., new members of the Eggerthellaceae isolated from human faeces.</title>
        <authorList>
            <person name="Danylec N."/>
            <person name="Gobl A."/>
            <person name="Stoll D.A."/>
            <person name="Hetzer B."/>
            <person name="Kulling S.E."/>
            <person name="Huch M."/>
        </authorList>
    </citation>
    <scope>NUCLEOTIDE SEQUENCE [LARGE SCALE GENOMIC DNA]</scope>
    <source>
        <strain evidence="1 2">ResAG-85</strain>
    </source>
</reference>
<comment type="caution">
    <text evidence="1">The sequence shown here is derived from an EMBL/GenBank/DDBJ whole genome shotgun (WGS) entry which is preliminary data.</text>
</comment>
<dbReference type="Gene3D" id="3.40.50.1820">
    <property type="entry name" value="alpha/beta hydrolase"/>
    <property type="match status" value="1"/>
</dbReference>
<dbReference type="InterPro" id="IPR024499">
    <property type="entry name" value="Mbeg1-like"/>
</dbReference>